<dbReference type="GO" id="GO:0046872">
    <property type="term" value="F:metal ion binding"/>
    <property type="evidence" value="ECO:0007669"/>
    <property type="project" value="UniProtKB-KW"/>
</dbReference>
<organism evidence="9 10">
    <name type="scientific">Candidatus Iainarchaeum sp</name>
    <dbReference type="NCBI Taxonomy" id="3101447"/>
    <lineage>
        <taxon>Archaea</taxon>
        <taxon>Candidatus Iainarchaeota</taxon>
        <taxon>Candidatus Iainarchaeia</taxon>
        <taxon>Candidatus Iainarchaeales</taxon>
        <taxon>Candidatus Iainarchaeaceae</taxon>
        <taxon>Candidatus Iainarchaeum</taxon>
    </lineage>
</organism>
<dbReference type="Proteomes" id="UP000577419">
    <property type="component" value="Unassembled WGS sequence"/>
</dbReference>
<name>A0A7J4IR85_9ARCH</name>
<evidence type="ECO:0000259" key="8">
    <source>
        <dbReference type="PROSITE" id="PS50975"/>
    </source>
</evidence>
<protein>
    <submittedName>
        <fullName evidence="9">Phosphoribosylamine--glycine ligase</fullName>
        <ecNumber evidence="9">6.3.4.13</ecNumber>
    </submittedName>
</protein>
<feature type="non-terminal residue" evidence="9">
    <location>
        <position position="212"/>
    </location>
</feature>
<keyword evidence="1 9" id="KW-0436">Ligase</keyword>
<dbReference type="InterPro" id="IPR016185">
    <property type="entry name" value="PreATP-grasp_dom_sf"/>
</dbReference>
<keyword evidence="3 7" id="KW-0547">Nucleotide-binding</keyword>
<dbReference type="PROSITE" id="PS50975">
    <property type="entry name" value="ATP_GRASP"/>
    <property type="match status" value="1"/>
</dbReference>
<evidence type="ECO:0000256" key="3">
    <source>
        <dbReference type="ARBA" id="ARBA00022741"/>
    </source>
</evidence>
<reference evidence="10" key="1">
    <citation type="journal article" date="2020" name="bioRxiv">
        <title>A rank-normalized archaeal taxonomy based on genome phylogeny resolves widespread incomplete and uneven classifications.</title>
        <authorList>
            <person name="Rinke C."/>
            <person name="Chuvochina M."/>
            <person name="Mussig A.J."/>
            <person name="Chaumeil P.-A."/>
            <person name="Waite D.W."/>
            <person name="Whitman W.B."/>
            <person name="Parks D.H."/>
            <person name="Hugenholtz P."/>
        </authorList>
    </citation>
    <scope>NUCLEOTIDE SEQUENCE [LARGE SCALE GENOMIC DNA]</scope>
</reference>
<dbReference type="Gene3D" id="3.40.50.20">
    <property type="match status" value="1"/>
</dbReference>
<evidence type="ECO:0000256" key="6">
    <source>
        <dbReference type="ARBA" id="ARBA00023211"/>
    </source>
</evidence>
<dbReference type="GO" id="GO:0005524">
    <property type="term" value="F:ATP binding"/>
    <property type="evidence" value="ECO:0007669"/>
    <property type="project" value="UniProtKB-UniRule"/>
</dbReference>
<dbReference type="GO" id="GO:0006164">
    <property type="term" value="P:purine nucleotide biosynthetic process"/>
    <property type="evidence" value="ECO:0007669"/>
    <property type="project" value="UniProtKB-KW"/>
</dbReference>
<dbReference type="SUPFAM" id="SSF56059">
    <property type="entry name" value="Glutathione synthetase ATP-binding domain-like"/>
    <property type="match status" value="1"/>
</dbReference>
<dbReference type="AlphaFoldDB" id="A0A7J4IR85"/>
<dbReference type="PANTHER" id="PTHR43472">
    <property type="entry name" value="PHOSPHORIBOSYLAMINE--GLYCINE LIGASE"/>
    <property type="match status" value="1"/>
</dbReference>
<keyword evidence="4" id="KW-0658">Purine biosynthesis</keyword>
<dbReference type="SUPFAM" id="SSF52440">
    <property type="entry name" value="PreATP-grasp domain"/>
    <property type="match status" value="1"/>
</dbReference>
<dbReference type="InterPro" id="IPR020562">
    <property type="entry name" value="PRibGlycinamide_synth_N"/>
</dbReference>
<dbReference type="PANTHER" id="PTHR43472:SF1">
    <property type="entry name" value="PHOSPHORIBOSYLAMINE--GLYCINE LIGASE, CHLOROPLASTIC"/>
    <property type="match status" value="1"/>
</dbReference>
<keyword evidence="2" id="KW-0479">Metal-binding</keyword>
<dbReference type="InterPro" id="IPR013815">
    <property type="entry name" value="ATP_grasp_subdomain_1"/>
</dbReference>
<dbReference type="GO" id="GO:0004637">
    <property type="term" value="F:phosphoribosylamine-glycine ligase activity"/>
    <property type="evidence" value="ECO:0007669"/>
    <property type="project" value="UniProtKB-EC"/>
</dbReference>
<evidence type="ECO:0000256" key="1">
    <source>
        <dbReference type="ARBA" id="ARBA00022598"/>
    </source>
</evidence>
<dbReference type="InterPro" id="IPR000115">
    <property type="entry name" value="PRibGlycinamide_synth"/>
</dbReference>
<accession>A0A7J4IR85</accession>
<dbReference type="FunFam" id="3.40.50.20:FF:000006">
    <property type="entry name" value="Phosphoribosylamine--glycine ligase, chloroplastic"/>
    <property type="match status" value="1"/>
</dbReference>
<dbReference type="SMART" id="SM01209">
    <property type="entry name" value="GARS_A"/>
    <property type="match status" value="1"/>
</dbReference>
<evidence type="ECO:0000313" key="9">
    <source>
        <dbReference type="EMBL" id="HIH07998.1"/>
    </source>
</evidence>
<sequence length="212" mass="22141">MKVLVVGSGGREHALVWCIAKSNKVKKIYCAPGNGGTASLAENIPIEADDISSLADFAGKEKIDLTVVGPEAPLVAGIADEFLTRGLNVFGPSANAAMIEGSKAFAKEVMKSAGIPTAFFNLITNIDELQELVQRKNLQKAAVKADSLAAGKGVFICNSQQEIMAAGNKILQEGIFGGAGKRVVVEELLEGEEASILAFCDGSTVKLMVSSQ</sequence>
<evidence type="ECO:0000256" key="5">
    <source>
        <dbReference type="ARBA" id="ARBA00022840"/>
    </source>
</evidence>
<comment type="caution">
    <text evidence="9">The sequence shown here is derived from an EMBL/GenBank/DDBJ whole genome shotgun (WGS) entry which is preliminary data.</text>
</comment>
<evidence type="ECO:0000256" key="2">
    <source>
        <dbReference type="ARBA" id="ARBA00022723"/>
    </source>
</evidence>
<dbReference type="InterPro" id="IPR011761">
    <property type="entry name" value="ATP-grasp"/>
</dbReference>
<dbReference type="Pfam" id="PF01071">
    <property type="entry name" value="GARS_A"/>
    <property type="match status" value="1"/>
</dbReference>
<proteinExistence type="predicted"/>
<gene>
    <name evidence="9" type="ORF">HA237_01360</name>
</gene>
<dbReference type="InterPro" id="IPR020561">
    <property type="entry name" value="PRibGlycinamid_synth_ATP-grasp"/>
</dbReference>
<dbReference type="EMBL" id="DUFG01000010">
    <property type="protein sequence ID" value="HIH07998.1"/>
    <property type="molecule type" value="Genomic_DNA"/>
</dbReference>
<keyword evidence="6" id="KW-0464">Manganese</keyword>
<feature type="domain" description="ATP-grasp" evidence="8">
    <location>
        <begin position="107"/>
        <end position="193"/>
    </location>
</feature>
<keyword evidence="5 7" id="KW-0067">ATP-binding</keyword>
<evidence type="ECO:0000313" key="10">
    <source>
        <dbReference type="Proteomes" id="UP000577419"/>
    </source>
</evidence>
<evidence type="ECO:0000256" key="4">
    <source>
        <dbReference type="ARBA" id="ARBA00022755"/>
    </source>
</evidence>
<dbReference type="Gene3D" id="3.30.1490.20">
    <property type="entry name" value="ATP-grasp fold, A domain"/>
    <property type="match status" value="1"/>
</dbReference>
<dbReference type="GO" id="GO:0009113">
    <property type="term" value="P:purine nucleobase biosynthetic process"/>
    <property type="evidence" value="ECO:0007669"/>
    <property type="project" value="InterPro"/>
</dbReference>
<dbReference type="Pfam" id="PF02844">
    <property type="entry name" value="GARS_N"/>
    <property type="match status" value="1"/>
</dbReference>
<dbReference type="EC" id="6.3.4.13" evidence="9"/>
<evidence type="ECO:0000256" key="7">
    <source>
        <dbReference type="PROSITE-ProRule" id="PRU00409"/>
    </source>
</evidence>